<keyword evidence="4" id="KW-0808">Transferase</keyword>
<dbReference type="SUPFAM" id="SSF53383">
    <property type="entry name" value="PLP-dependent transferases"/>
    <property type="match status" value="1"/>
</dbReference>
<evidence type="ECO:0000313" key="4">
    <source>
        <dbReference type="EMBL" id="KZE11497.1"/>
    </source>
</evidence>
<dbReference type="PANTHER" id="PTHR42885:SF1">
    <property type="entry name" value="THREONINE-PHOSPHATE DECARBOXYLASE"/>
    <property type="match status" value="1"/>
</dbReference>
<comment type="cofactor">
    <cofactor evidence="1">
        <name>pyridoxal 5'-phosphate</name>
        <dbReference type="ChEBI" id="CHEBI:597326"/>
    </cofactor>
</comment>
<protein>
    <submittedName>
        <fullName evidence="4">Aminotransferase</fullName>
    </submittedName>
</protein>
<dbReference type="Pfam" id="PF00155">
    <property type="entry name" value="Aminotran_1_2"/>
    <property type="match status" value="1"/>
</dbReference>
<evidence type="ECO:0000259" key="3">
    <source>
        <dbReference type="Pfam" id="PF00155"/>
    </source>
</evidence>
<gene>
    <name evidence="4" type="ORF">AVT10_04395</name>
</gene>
<dbReference type="Gene3D" id="3.90.1150.10">
    <property type="entry name" value="Aspartate Aminotransferase, domain 1"/>
    <property type="match status" value="1"/>
</dbReference>
<evidence type="ECO:0000313" key="5">
    <source>
        <dbReference type="Proteomes" id="UP000076609"/>
    </source>
</evidence>
<keyword evidence="4" id="KW-0032">Aminotransferase</keyword>
<dbReference type="InterPro" id="IPR015424">
    <property type="entry name" value="PyrdxlP-dep_Trfase"/>
</dbReference>
<comment type="caution">
    <text evidence="4">The sequence shown here is derived from an EMBL/GenBank/DDBJ whole genome shotgun (WGS) entry which is preliminary data.</text>
</comment>
<name>A0ABR5YA46_9SPHN</name>
<dbReference type="RefSeq" id="WP_066692001.1">
    <property type="nucleotide sequence ID" value="NZ_CP117025.1"/>
</dbReference>
<dbReference type="CDD" id="cd00609">
    <property type="entry name" value="AAT_like"/>
    <property type="match status" value="1"/>
</dbReference>
<sequence length="319" mass="33434">MESLAEFCAHGGRVAAAARAFGGDDWIDLSTGIAPWAYPVDSLDPGLTRLPEPGELAALEAAAAQAFDVVDPAQVVAVPGTDLALRLLAVVLAAERPAVVRPGYAGHLAAWGEARCVAAFADPGDADLLVLASPANPDGRVTPAATLRALAQRMTVVVDEAYADPAPGLCGEASDRLVVLRSFGKFYGLPGVRLGFVIAGPRVTGALRHLLGDWPVSTPAIAVGTAAYRDTAWREGQVERIETVGALLDFALSRFELVGTAPLFRLIGTADAHALFRHLCNHAILTRPFADRADRLRIGLPPDGAALARLTTALAEYVR</sequence>
<dbReference type="InterPro" id="IPR015422">
    <property type="entry name" value="PyrdxlP-dep_Trfase_small"/>
</dbReference>
<keyword evidence="5" id="KW-1185">Reference proteome</keyword>
<evidence type="ECO:0000256" key="1">
    <source>
        <dbReference type="ARBA" id="ARBA00001933"/>
    </source>
</evidence>
<dbReference type="Proteomes" id="UP000076609">
    <property type="component" value="Unassembled WGS sequence"/>
</dbReference>
<proteinExistence type="predicted"/>
<accession>A0ABR5YA46</accession>
<keyword evidence="2" id="KW-0663">Pyridoxal phosphate</keyword>
<dbReference type="InterPro" id="IPR004839">
    <property type="entry name" value="Aminotransferase_I/II_large"/>
</dbReference>
<dbReference type="GO" id="GO:0008483">
    <property type="term" value="F:transaminase activity"/>
    <property type="evidence" value="ECO:0007669"/>
    <property type="project" value="UniProtKB-KW"/>
</dbReference>
<reference evidence="5" key="1">
    <citation type="submission" date="2016-01" db="EMBL/GenBank/DDBJ databases">
        <title>Draft genome of Chromobacterium sp. F49.</title>
        <authorList>
            <person name="Hong K.W."/>
        </authorList>
    </citation>
    <scope>NUCLEOTIDE SEQUENCE [LARGE SCALE GENOMIC DNA]</scope>
    <source>
        <strain evidence="5">CN3</strain>
    </source>
</reference>
<dbReference type="Gene3D" id="3.40.640.10">
    <property type="entry name" value="Type I PLP-dependent aspartate aminotransferase-like (Major domain)"/>
    <property type="match status" value="1"/>
</dbReference>
<dbReference type="EMBL" id="LQQO01000034">
    <property type="protein sequence ID" value="KZE11497.1"/>
    <property type="molecule type" value="Genomic_DNA"/>
</dbReference>
<feature type="domain" description="Aminotransferase class I/classII large" evidence="3">
    <location>
        <begin position="124"/>
        <end position="300"/>
    </location>
</feature>
<dbReference type="InterPro" id="IPR015421">
    <property type="entry name" value="PyrdxlP-dep_Trfase_major"/>
</dbReference>
<evidence type="ECO:0000256" key="2">
    <source>
        <dbReference type="ARBA" id="ARBA00022898"/>
    </source>
</evidence>
<organism evidence="4 5">
    <name type="scientific">Sphingomonas hankookensis</name>
    <dbReference type="NCBI Taxonomy" id="563996"/>
    <lineage>
        <taxon>Bacteria</taxon>
        <taxon>Pseudomonadati</taxon>
        <taxon>Pseudomonadota</taxon>
        <taxon>Alphaproteobacteria</taxon>
        <taxon>Sphingomonadales</taxon>
        <taxon>Sphingomonadaceae</taxon>
        <taxon>Sphingomonas</taxon>
    </lineage>
</organism>
<dbReference type="PANTHER" id="PTHR42885">
    <property type="entry name" value="HISTIDINOL-PHOSPHATE AMINOTRANSFERASE-RELATED"/>
    <property type="match status" value="1"/>
</dbReference>